<dbReference type="InterPro" id="IPR017907">
    <property type="entry name" value="Znf_RING_CS"/>
</dbReference>
<sequence length="1078" mass="122800">MVVARMCQSVVVARRRLSRRLMRACMANDLEDEAAGPRDGSTKGEWRRIWDWRRRRIGDRGGGSDDDGGSAWRGERVRRGRRITVAAVGREELETTPTLNPRLELVFEPEPEPEPCLCSRRSLPINPYSGRASPPLPFRRSPGGGEDPLVAKRASHRSIPRRLRFSPPSGDLAGSAATSLCPKPVAPVAPGPHQPSSFSSTRRSFRRRVPSPLPERPTLLPPPVLRPLPADFGCLAAQALLYENQKLVKQLEEQKSEMRLLEGKLEELRDEQCSYDNSLISLNKMWNQLIDDLILLGVRACGNIKNLQALDHEELSEESLQTCPSEEIFLLRLLNTSNFRNNDGSSLSKFVEEALALRYSTTATLMKSLQEAFAVQQARSESLSLALNGANSIEDVTLALENHNDYLKEVVDNLHQAISIINEKHERNLDEIEAFKSNHSREQHELKCLSGELEESMAELEESRRKLAVLQLQSGGGSLMNTSASNGVNGSVSTDKSSDKGMDWRDLKDAVEEAKTLAANRLFELHETQEDNLTLSKQLEDLQDQLKDENYIFVSKPYTILNDQLHHLNAEVERHRGLVEVLQNERDQFMQKEKEMLAREESVETIQQSITNYDATIEELEHEMQKLMAEKYDLEIKVEEALQDSGKKDFKDEIHVMAASLSKEMELLENQLNRSKDAASEAHALREKADYLRSLLAKRTDEQKEIAGRYNTQVTEIKSLKALIETLDQEKQELQFIVDMLGKECSESRPIEEIEESENRAREQAEYLRKYLEDHNLELRVKAANEAETACQQRLSIAEIELEDLRAKVDASERDVLILKESIRIIEAERDGHICEIETIGQAYEDMQTQNQHLLQQVADRDDLNIKLVSDSVKMKQAYGSLLAENQIFQKKLQHVNSSLESCKQKITCGEEKMKTYVAQAMKSSSENRHTAISLERPMLEVSDAEKELRWLRSTTGFAEKEYETNQKKIAELKLELEQERSERARLEEEYEEVKNEVTELTSETEETTIQKLQNEINECKAILKCGVCFDRPKEVVITKCFHLFCSPCIQRNLEIRHRKCPGCGTPFGQSDVREVKI</sequence>
<feature type="region of interest" description="Disordered" evidence="16">
    <location>
        <begin position="128"/>
        <end position="222"/>
    </location>
</feature>
<dbReference type="InterPro" id="IPR013083">
    <property type="entry name" value="Znf_RING/FYVE/PHD"/>
</dbReference>
<dbReference type="InterPro" id="IPR018957">
    <property type="entry name" value="Znf_C3HC4_RING-type"/>
</dbReference>
<feature type="coiled-coil region" evidence="15">
    <location>
        <begin position="422"/>
        <end position="473"/>
    </location>
</feature>
<dbReference type="GO" id="GO:0016567">
    <property type="term" value="P:protein ubiquitination"/>
    <property type="evidence" value="ECO:0007669"/>
    <property type="project" value="UniProtKB-UniRule"/>
</dbReference>
<dbReference type="CDD" id="cd16499">
    <property type="entry name" value="RING-HC_Bre1-like"/>
    <property type="match status" value="1"/>
</dbReference>
<reference evidence="18 19" key="1">
    <citation type="submission" date="2012-08" db="EMBL/GenBank/DDBJ databases">
        <title>Oryza genome evolution.</title>
        <authorList>
            <person name="Wing R.A."/>
        </authorList>
    </citation>
    <scope>NUCLEOTIDE SEQUENCE</scope>
</reference>
<feature type="coiled-coil region" evidence="15">
    <location>
        <begin position="717"/>
        <end position="822"/>
    </location>
</feature>
<dbReference type="GO" id="GO:0005634">
    <property type="term" value="C:nucleus"/>
    <property type="evidence" value="ECO:0007669"/>
    <property type="project" value="UniProtKB-SubCell"/>
</dbReference>
<evidence type="ECO:0000256" key="15">
    <source>
        <dbReference type="SAM" id="Coils"/>
    </source>
</evidence>
<dbReference type="UniPathway" id="UPA00143"/>
<dbReference type="GO" id="GO:0061630">
    <property type="term" value="F:ubiquitin protein ligase activity"/>
    <property type="evidence" value="ECO:0007669"/>
    <property type="project" value="UniProtKB-EC"/>
</dbReference>
<feature type="domain" description="RING-type" evidence="17">
    <location>
        <begin position="1026"/>
        <end position="1064"/>
    </location>
</feature>
<evidence type="ECO:0000256" key="2">
    <source>
        <dbReference type="ARBA" id="ARBA00004123"/>
    </source>
</evidence>
<keyword evidence="7 13" id="KW-0863">Zinc-finger</keyword>
<evidence type="ECO:0000256" key="13">
    <source>
        <dbReference type="PROSITE-ProRule" id="PRU00175"/>
    </source>
</evidence>
<evidence type="ECO:0000313" key="19">
    <source>
        <dbReference type="Proteomes" id="UP000032180"/>
    </source>
</evidence>
<evidence type="ECO:0000256" key="10">
    <source>
        <dbReference type="ARBA" id="ARBA00022853"/>
    </source>
</evidence>
<feature type="region of interest" description="Disordered" evidence="16">
    <location>
        <begin position="480"/>
        <end position="502"/>
    </location>
</feature>
<evidence type="ECO:0000259" key="17">
    <source>
        <dbReference type="PROSITE" id="PS50089"/>
    </source>
</evidence>
<dbReference type="HOGENOM" id="CLU_002640_0_0_1"/>
<evidence type="ECO:0000313" key="18">
    <source>
        <dbReference type="EnsemblPlants" id="LPERR10G11670.1"/>
    </source>
</evidence>
<dbReference type="Gene3D" id="3.30.40.10">
    <property type="entry name" value="Zinc/RING finger domain, C3HC4 (zinc finger)"/>
    <property type="match status" value="1"/>
</dbReference>
<keyword evidence="11 14" id="KW-0175">Coiled coil</keyword>
<evidence type="ECO:0000256" key="12">
    <source>
        <dbReference type="ARBA" id="ARBA00023242"/>
    </source>
</evidence>
<evidence type="ECO:0000256" key="16">
    <source>
        <dbReference type="SAM" id="MobiDB-lite"/>
    </source>
</evidence>
<dbReference type="PROSITE" id="PS50089">
    <property type="entry name" value="ZF_RING_2"/>
    <property type="match status" value="1"/>
</dbReference>
<dbReference type="InterPro" id="IPR013956">
    <property type="entry name" value="E3_ubiquit_lig_Bre1"/>
</dbReference>
<evidence type="ECO:0000256" key="1">
    <source>
        <dbReference type="ARBA" id="ARBA00000900"/>
    </source>
</evidence>
<dbReference type="EC" id="2.3.2.27" evidence="14"/>
<keyword evidence="8 14" id="KW-0833">Ubl conjugation pathway</keyword>
<dbReference type="PROSITE" id="PS00518">
    <property type="entry name" value="ZF_RING_1"/>
    <property type="match status" value="1"/>
</dbReference>
<dbReference type="eggNOG" id="KOG0978">
    <property type="taxonomic scope" value="Eukaryota"/>
</dbReference>
<reference evidence="18" key="3">
    <citation type="submission" date="2015-04" db="UniProtKB">
        <authorList>
            <consortium name="EnsemblPlants"/>
        </authorList>
    </citation>
    <scope>IDENTIFICATION</scope>
</reference>
<keyword evidence="9 14" id="KW-0862">Zinc</keyword>
<keyword evidence="19" id="KW-1185">Reference proteome</keyword>
<evidence type="ECO:0000256" key="9">
    <source>
        <dbReference type="ARBA" id="ARBA00022833"/>
    </source>
</evidence>
<dbReference type="GO" id="GO:0006325">
    <property type="term" value="P:chromatin organization"/>
    <property type="evidence" value="ECO:0007669"/>
    <property type="project" value="UniProtKB-KW"/>
</dbReference>
<feature type="coiled-coil region" evidence="15">
    <location>
        <begin position="525"/>
        <end position="688"/>
    </location>
</feature>
<comment type="pathway">
    <text evidence="3 14">Protein modification; protein ubiquitination.</text>
</comment>
<dbReference type="SUPFAM" id="SSF57850">
    <property type="entry name" value="RING/U-box"/>
    <property type="match status" value="1"/>
</dbReference>
<protein>
    <recommendedName>
        <fullName evidence="14">E3 ubiquitin protein ligase</fullName>
        <ecNumber evidence="14">2.3.2.27</ecNumber>
    </recommendedName>
</protein>
<dbReference type="EnsemblPlants" id="LPERR10G11670.1">
    <property type="protein sequence ID" value="LPERR10G11670.1"/>
    <property type="gene ID" value="LPERR10G11670"/>
</dbReference>
<dbReference type="InterPro" id="IPR001841">
    <property type="entry name" value="Znf_RING"/>
</dbReference>
<feature type="compositionally biased region" description="Polar residues" evidence="16">
    <location>
        <begin position="480"/>
        <end position="495"/>
    </location>
</feature>
<keyword evidence="10 14" id="KW-0156">Chromatin regulator</keyword>
<feature type="compositionally biased region" description="Basic residues" evidence="16">
    <location>
        <begin position="153"/>
        <end position="164"/>
    </location>
</feature>
<dbReference type="Gramene" id="LPERR10G11670.1">
    <property type="protein sequence ID" value="LPERR10G11670.1"/>
    <property type="gene ID" value="LPERR10G11670"/>
</dbReference>
<dbReference type="Proteomes" id="UP000032180">
    <property type="component" value="Chromosome 10"/>
</dbReference>
<evidence type="ECO:0000256" key="5">
    <source>
        <dbReference type="ARBA" id="ARBA00022679"/>
    </source>
</evidence>
<keyword evidence="5 14" id="KW-0808">Transferase</keyword>
<dbReference type="STRING" id="77586.A0A0D9XLD6"/>
<evidence type="ECO:0000256" key="6">
    <source>
        <dbReference type="ARBA" id="ARBA00022723"/>
    </source>
</evidence>
<comment type="similarity">
    <text evidence="4 14">Belongs to the BRE1 family.</text>
</comment>
<organism evidence="18 19">
    <name type="scientific">Leersia perrieri</name>
    <dbReference type="NCBI Taxonomy" id="77586"/>
    <lineage>
        <taxon>Eukaryota</taxon>
        <taxon>Viridiplantae</taxon>
        <taxon>Streptophyta</taxon>
        <taxon>Embryophyta</taxon>
        <taxon>Tracheophyta</taxon>
        <taxon>Spermatophyta</taxon>
        <taxon>Magnoliopsida</taxon>
        <taxon>Liliopsida</taxon>
        <taxon>Poales</taxon>
        <taxon>Poaceae</taxon>
        <taxon>BOP clade</taxon>
        <taxon>Oryzoideae</taxon>
        <taxon>Oryzeae</taxon>
        <taxon>Oryzinae</taxon>
        <taxon>Leersia</taxon>
    </lineage>
</organism>
<evidence type="ECO:0000256" key="14">
    <source>
        <dbReference type="RuleBase" id="RU365038"/>
    </source>
</evidence>
<evidence type="ECO:0000256" key="8">
    <source>
        <dbReference type="ARBA" id="ARBA00022786"/>
    </source>
</evidence>
<dbReference type="AlphaFoldDB" id="A0A0D9XLD6"/>
<reference evidence="19" key="2">
    <citation type="submission" date="2013-12" db="EMBL/GenBank/DDBJ databases">
        <authorList>
            <person name="Yu Y."/>
            <person name="Lee S."/>
            <person name="de Baynast K."/>
            <person name="Wissotski M."/>
            <person name="Liu L."/>
            <person name="Talag J."/>
            <person name="Goicoechea J."/>
            <person name="Angelova A."/>
            <person name="Jetty R."/>
            <person name="Kudrna D."/>
            <person name="Golser W."/>
            <person name="Rivera L."/>
            <person name="Zhang J."/>
            <person name="Wing R."/>
        </authorList>
    </citation>
    <scope>NUCLEOTIDE SEQUENCE</scope>
</reference>
<dbReference type="GO" id="GO:0008270">
    <property type="term" value="F:zinc ion binding"/>
    <property type="evidence" value="ECO:0007669"/>
    <property type="project" value="UniProtKB-KW"/>
</dbReference>
<feature type="coiled-coil region" evidence="15">
    <location>
        <begin position="963"/>
        <end position="1023"/>
    </location>
</feature>
<name>A0A0D9XLD6_9ORYZ</name>
<feature type="compositionally biased region" description="Pro residues" evidence="16">
    <location>
        <begin position="184"/>
        <end position="193"/>
    </location>
</feature>
<feature type="compositionally biased region" description="Pro residues" evidence="16">
    <location>
        <begin position="211"/>
        <end position="222"/>
    </location>
</feature>
<comment type="subcellular location">
    <subcellularLocation>
        <location evidence="2 14">Nucleus</location>
    </subcellularLocation>
</comment>
<evidence type="ECO:0000256" key="7">
    <source>
        <dbReference type="ARBA" id="ARBA00022771"/>
    </source>
</evidence>
<dbReference type="SMART" id="SM00184">
    <property type="entry name" value="RING"/>
    <property type="match status" value="1"/>
</dbReference>
<dbReference type="GO" id="GO:0033503">
    <property type="term" value="C:HULC complex"/>
    <property type="evidence" value="ECO:0007669"/>
    <property type="project" value="TreeGrafter"/>
</dbReference>
<proteinExistence type="inferred from homology"/>
<evidence type="ECO:0000256" key="3">
    <source>
        <dbReference type="ARBA" id="ARBA00004906"/>
    </source>
</evidence>
<evidence type="ECO:0000256" key="4">
    <source>
        <dbReference type="ARBA" id="ARBA00005555"/>
    </source>
</evidence>
<dbReference type="Pfam" id="PF00097">
    <property type="entry name" value="zf-C3HC4"/>
    <property type="match status" value="1"/>
</dbReference>
<evidence type="ECO:0000256" key="11">
    <source>
        <dbReference type="ARBA" id="ARBA00023054"/>
    </source>
</evidence>
<accession>A0A0D9XLD6</accession>
<dbReference type="PANTHER" id="PTHR23163">
    <property type="entry name" value="RING FINGER PROTEIN-RELATED"/>
    <property type="match status" value="1"/>
</dbReference>
<keyword evidence="6 14" id="KW-0479">Metal-binding</keyword>
<dbReference type="PANTHER" id="PTHR23163:SF8">
    <property type="entry name" value="E3 UBIQUITIN-PROTEIN LIGASE BRE1-LIKE 2"/>
    <property type="match status" value="1"/>
</dbReference>
<keyword evidence="12 14" id="KW-0539">Nucleus</keyword>
<feature type="coiled-coil region" evidence="15">
    <location>
        <begin position="237"/>
        <end position="271"/>
    </location>
</feature>
<comment type="catalytic activity">
    <reaction evidence="1 14">
        <text>S-ubiquitinyl-[E2 ubiquitin-conjugating enzyme]-L-cysteine + [acceptor protein]-L-lysine = [E2 ubiquitin-conjugating enzyme]-L-cysteine + N(6)-ubiquitinyl-[acceptor protein]-L-lysine.</text>
        <dbReference type="EC" id="2.3.2.27"/>
    </reaction>
</comment>